<dbReference type="InterPro" id="IPR042099">
    <property type="entry name" value="ANL_N_sf"/>
</dbReference>
<dbReference type="GO" id="GO:0004467">
    <property type="term" value="F:long-chain fatty acid-CoA ligase activity"/>
    <property type="evidence" value="ECO:0007669"/>
    <property type="project" value="TreeGrafter"/>
</dbReference>
<dbReference type="SUPFAM" id="SSF56801">
    <property type="entry name" value="Acetyl-CoA synthetase-like"/>
    <property type="match status" value="1"/>
</dbReference>
<dbReference type="GO" id="GO:0016020">
    <property type="term" value="C:membrane"/>
    <property type="evidence" value="ECO:0007669"/>
    <property type="project" value="TreeGrafter"/>
</dbReference>
<dbReference type="Pfam" id="PF00501">
    <property type="entry name" value="AMP-binding"/>
    <property type="match status" value="1"/>
</dbReference>
<feature type="domain" description="AMP-dependent synthetase/ligase" evidence="3">
    <location>
        <begin position="23"/>
        <end position="441"/>
    </location>
</feature>
<dbReference type="Pfam" id="PF23562">
    <property type="entry name" value="AMP-binding_C_3"/>
    <property type="match status" value="1"/>
</dbReference>
<dbReference type="STRING" id="1223523.H340_09006"/>
<gene>
    <name evidence="4" type="ORF">H340_09006</name>
</gene>
<comment type="caution">
    <text evidence="4">The sequence shown here is derived from an EMBL/GenBank/DDBJ whole genome shotgun (WGS) entry which is preliminary data.</text>
</comment>
<dbReference type="RefSeq" id="WP_004942148.1">
    <property type="nucleotide sequence ID" value="NZ_AORZ01000019.1"/>
</dbReference>
<dbReference type="PATRIC" id="fig|1223523.3.peg.1845"/>
<name>M3BMP3_STRM1</name>
<sequence length="616" mass="65957">MREITVPPLVPVPPSGGLADAVFEHAAATPDRVAFGRRAADGWRDVTAAAFRDEVTALAKGLLAEGVRVGDRVAIVSRTRYEWTLFDFALWSVGAQSVPLYPGASVEQVYWTLHDAEVSACVVEHGDHAMTVGSVVDRLPGLRRLWQLDAGAVEELTAAGAGVADEEVHRRRAAVTPGTPATVLYTPGTTGRPKACVLTHANFMAETDNVVGRFGPVFRPGTGPGSGRGEQASTLLVLPLAHVLGRMVQVAAVRAGVRVGHQSRMSGPVFLSELRSFRPTFLAAVPYVFERVFTAARHEAERTGRERTFERAVEVAVRHSGALEERAFGVGPGPGTALRVRRRVFDRLVYSGLRESLGGRLRFGLSGGAVLDRRLGLFFAGAGITLVEGYGLTETTGAVTANPPERPRFGTVGTPVPGTGVRIADDGEVWLRGPQVFAGYLGDPRGTEAVFRDGWLATGDLGALDDDGYLTIRGRKAESLATSEGTGVLPSALEERVRAHPLVDRCLVVGNGRPFLAALVTLDRPAVAHWCAMRGRPVPPPGELVRDPELEAEIRRAVVAANAQAPPAESIRTFRILPGQFTEEQGLVTPTMKLKRRAIEKAYAADVDALYRLPVS</sequence>
<keyword evidence="4" id="KW-0436">Ligase</keyword>
<keyword evidence="2" id="KW-0067">ATP-binding</keyword>
<dbReference type="Gene3D" id="3.40.50.12780">
    <property type="entry name" value="N-terminal domain of ligase-like"/>
    <property type="match status" value="1"/>
</dbReference>
<dbReference type="PANTHER" id="PTHR43272">
    <property type="entry name" value="LONG-CHAIN-FATTY-ACID--COA LIGASE"/>
    <property type="match status" value="1"/>
</dbReference>
<protein>
    <submittedName>
        <fullName evidence="4">AMP-dependent synthetase/ligase</fullName>
    </submittedName>
</protein>
<evidence type="ECO:0000313" key="5">
    <source>
        <dbReference type="Proteomes" id="UP000011740"/>
    </source>
</evidence>
<organism evidence="4 5">
    <name type="scientific">Streptomyces mobaraensis (strain ATCC 29032 / DSM 40847 / JCM 4168 / NBRC 13819 / NCIMB 11159 / IPCR 16-22)</name>
    <dbReference type="NCBI Taxonomy" id="1223523"/>
    <lineage>
        <taxon>Bacteria</taxon>
        <taxon>Bacillati</taxon>
        <taxon>Actinomycetota</taxon>
        <taxon>Actinomycetes</taxon>
        <taxon>Kitasatosporales</taxon>
        <taxon>Streptomycetaceae</taxon>
        <taxon>Streptomyces</taxon>
    </lineage>
</organism>
<dbReference type="AlphaFoldDB" id="M3BMP3"/>
<accession>M3BMP3</accession>
<dbReference type="InterPro" id="IPR000873">
    <property type="entry name" value="AMP-dep_synth/lig_dom"/>
</dbReference>
<reference evidence="4 5" key="1">
    <citation type="journal article" date="2013" name="Genome Announc.">
        <title>Whole-Genome Shotgun Assembly and Analysis of the Genome of Streptomyces mobaraensis DSM 40847, a Strain for Industrial Production of Microbial Transglutaminase.</title>
        <authorList>
            <person name="Yang H."/>
            <person name="He T."/>
            <person name="Wu W."/>
            <person name="Zhu W."/>
            <person name="Lu B."/>
            <person name="Sun W."/>
        </authorList>
    </citation>
    <scope>NUCLEOTIDE SEQUENCE [LARGE SCALE GENOMIC DNA]</scope>
    <source>
        <strain evidence="4 5">DSM 40847</strain>
    </source>
</reference>
<proteinExistence type="predicted"/>
<dbReference type="CDD" id="cd05907">
    <property type="entry name" value="VL_LC_FACS_like"/>
    <property type="match status" value="1"/>
</dbReference>
<evidence type="ECO:0000256" key="1">
    <source>
        <dbReference type="ARBA" id="ARBA00022741"/>
    </source>
</evidence>
<evidence type="ECO:0000256" key="2">
    <source>
        <dbReference type="ARBA" id="ARBA00022840"/>
    </source>
</evidence>
<dbReference type="eggNOG" id="COG1022">
    <property type="taxonomic scope" value="Bacteria"/>
</dbReference>
<evidence type="ECO:0000259" key="3">
    <source>
        <dbReference type="Pfam" id="PF00501"/>
    </source>
</evidence>
<dbReference type="PANTHER" id="PTHR43272:SF33">
    <property type="entry name" value="AMP-BINDING DOMAIN-CONTAINING PROTEIN-RELATED"/>
    <property type="match status" value="1"/>
</dbReference>
<dbReference type="GO" id="GO:0005524">
    <property type="term" value="F:ATP binding"/>
    <property type="evidence" value="ECO:0007669"/>
    <property type="project" value="UniProtKB-KW"/>
</dbReference>
<dbReference type="EMBL" id="AORZ01000019">
    <property type="protein sequence ID" value="EMF00870.1"/>
    <property type="molecule type" value="Genomic_DNA"/>
</dbReference>
<evidence type="ECO:0000313" key="4">
    <source>
        <dbReference type="EMBL" id="EMF00870.1"/>
    </source>
</evidence>
<keyword evidence="1" id="KW-0547">Nucleotide-binding</keyword>
<dbReference type="Proteomes" id="UP000011740">
    <property type="component" value="Unassembled WGS sequence"/>
</dbReference>